<protein>
    <submittedName>
        <fullName evidence="1">Uncharacterized protein</fullName>
    </submittedName>
</protein>
<dbReference type="EMBL" id="JAUIQD010000003">
    <property type="protein sequence ID" value="KAK3358242.1"/>
    <property type="molecule type" value="Genomic_DNA"/>
</dbReference>
<reference evidence="1" key="1">
    <citation type="journal article" date="2023" name="Mol. Phylogenet. Evol.">
        <title>Genome-scale phylogeny and comparative genomics of the fungal order Sordariales.</title>
        <authorList>
            <person name="Hensen N."/>
            <person name="Bonometti L."/>
            <person name="Westerberg I."/>
            <person name="Brannstrom I.O."/>
            <person name="Guillou S."/>
            <person name="Cros-Aarteil S."/>
            <person name="Calhoun S."/>
            <person name="Haridas S."/>
            <person name="Kuo A."/>
            <person name="Mondo S."/>
            <person name="Pangilinan J."/>
            <person name="Riley R."/>
            <person name="LaButti K."/>
            <person name="Andreopoulos B."/>
            <person name="Lipzen A."/>
            <person name="Chen C."/>
            <person name="Yan M."/>
            <person name="Daum C."/>
            <person name="Ng V."/>
            <person name="Clum A."/>
            <person name="Steindorff A."/>
            <person name="Ohm R.A."/>
            <person name="Martin F."/>
            <person name="Silar P."/>
            <person name="Natvig D.O."/>
            <person name="Lalanne C."/>
            <person name="Gautier V."/>
            <person name="Ament-Velasquez S.L."/>
            <person name="Kruys A."/>
            <person name="Hutchinson M.I."/>
            <person name="Powell A.J."/>
            <person name="Barry K."/>
            <person name="Miller A.N."/>
            <person name="Grigoriev I.V."/>
            <person name="Debuchy R."/>
            <person name="Gladieux P."/>
            <person name="Hiltunen Thoren M."/>
            <person name="Johannesson H."/>
        </authorList>
    </citation>
    <scope>NUCLEOTIDE SEQUENCE</scope>
    <source>
        <strain evidence="1">CBS 955.72</strain>
    </source>
</reference>
<dbReference type="AlphaFoldDB" id="A0AAJ0MH07"/>
<dbReference type="Proteomes" id="UP001275084">
    <property type="component" value="Unassembled WGS sequence"/>
</dbReference>
<evidence type="ECO:0000313" key="2">
    <source>
        <dbReference type="Proteomes" id="UP001275084"/>
    </source>
</evidence>
<proteinExistence type="predicted"/>
<accession>A0AAJ0MH07</accession>
<organism evidence="1 2">
    <name type="scientific">Lasiosphaeria hispida</name>
    <dbReference type="NCBI Taxonomy" id="260671"/>
    <lineage>
        <taxon>Eukaryota</taxon>
        <taxon>Fungi</taxon>
        <taxon>Dikarya</taxon>
        <taxon>Ascomycota</taxon>
        <taxon>Pezizomycotina</taxon>
        <taxon>Sordariomycetes</taxon>
        <taxon>Sordariomycetidae</taxon>
        <taxon>Sordariales</taxon>
        <taxon>Lasiosphaeriaceae</taxon>
        <taxon>Lasiosphaeria</taxon>
    </lineage>
</organism>
<reference evidence="1" key="2">
    <citation type="submission" date="2023-06" db="EMBL/GenBank/DDBJ databases">
        <authorList>
            <consortium name="Lawrence Berkeley National Laboratory"/>
            <person name="Haridas S."/>
            <person name="Hensen N."/>
            <person name="Bonometti L."/>
            <person name="Westerberg I."/>
            <person name="Brannstrom I.O."/>
            <person name="Guillou S."/>
            <person name="Cros-Aarteil S."/>
            <person name="Calhoun S."/>
            <person name="Kuo A."/>
            <person name="Mondo S."/>
            <person name="Pangilinan J."/>
            <person name="Riley R."/>
            <person name="Labutti K."/>
            <person name="Andreopoulos B."/>
            <person name="Lipzen A."/>
            <person name="Chen C."/>
            <person name="Yanf M."/>
            <person name="Daum C."/>
            <person name="Ng V."/>
            <person name="Clum A."/>
            <person name="Steindorff A."/>
            <person name="Ohm R."/>
            <person name="Martin F."/>
            <person name="Silar P."/>
            <person name="Natvig D."/>
            <person name="Lalanne C."/>
            <person name="Gautier V."/>
            <person name="Ament-Velasquez S.L."/>
            <person name="Kruys A."/>
            <person name="Hutchinson M.I."/>
            <person name="Powell A.J."/>
            <person name="Barry K."/>
            <person name="Miller A.N."/>
            <person name="Grigoriev I.V."/>
            <person name="Debuchy R."/>
            <person name="Gladieux P."/>
            <person name="Thoren M.H."/>
            <person name="Johannesson H."/>
        </authorList>
    </citation>
    <scope>NUCLEOTIDE SEQUENCE</scope>
    <source>
        <strain evidence="1">CBS 955.72</strain>
    </source>
</reference>
<keyword evidence="2" id="KW-1185">Reference proteome</keyword>
<comment type="caution">
    <text evidence="1">The sequence shown here is derived from an EMBL/GenBank/DDBJ whole genome shotgun (WGS) entry which is preliminary data.</text>
</comment>
<sequence>MLDFLVSLLDYPIPDSTYNSPLLSVLVVLGIREDGGWVQPQNYTSSLSAIVKVIRMLIIRQSQLEADKMSFSWKGLFNVI</sequence>
<evidence type="ECO:0000313" key="1">
    <source>
        <dbReference type="EMBL" id="KAK3358242.1"/>
    </source>
</evidence>
<gene>
    <name evidence="1" type="ORF">B0T25DRAFT_452769</name>
</gene>
<name>A0AAJ0MH07_9PEZI</name>